<reference evidence="3" key="2">
    <citation type="journal article" date="2016" name="Sci. Rep.">
        <title>Dictyocaulus viviparus genome, variome and transcriptome elucidate lungworm biology and support future intervention.</title>
        <authorList>
            <person name="McNulty S.N."/>
            <person name="Strube C."/>
            <person name="Rosa B.A."/>
            <person name="Martin J.C."/>
            <person name="Tyagi R."/>
            <person name="Choi Y.J."/>
            <person name="Wang Q."/>
            <person name="Hallsworth Pepin K."/>
            <person name="Zhang X."/>
            <person name="Ozersky P."/>
            <person name="Wilson R.K."/>
            <person name="Sternberg P.W."/>
            <person name="Gasser R.B."/>
            <person name="Mitreva M."/>
        </authorList>
    </citation>
    <scope>NUCLEOTIDE SEQUENCE [LARGE SCALE GENOMIC DNA]</scope>
    <source>
        <strain evidence="3">HannoverDv2000</strain>
    </source>
</reference>
<dbReference type="EMBL" id="KN716279">
    <property type="protein sequence ID" value="KJH48135.1"/>
    <property type="molecule type" value="Genomic_DNA"/>
</dbReference>
<proteinExistence type="predicted"/>
<name>A0A0D8XUD2_DICVI</name>
<feature type="compositionally biased region" description="Basic residues" evidence="1">
    <location>
        <begin position="92"/>
        <end position="101"/>
    </location>
</feature>
<accession>A0A0D8XUD2</accession>
<dbReference type="AlphaFoldDB" id="A0A0D8XUD2"/>
<sequence>MKSSGNRMSEIEGEQFFTSVSVKSDCEDKGPFLIKVFEPNNGGTDRVLDSTTSEVDLNKMFPRNSKAYGTNKELFLTSSSCGTTNSDNHWETKRKRQNPAHQKHVFPNDELRARCKTHLIKKIPHLLMSRFQKENCILWDNLSIPEKQLVNFNPSVFSVTIDLPETLKARVRMLRPVNAGDVDVIGELGNLRRPFDEELAWLTDSEHVFSRYQEDVRECAVMAFLPPRCFIMCDSVDCDSDRKIKSISHGIRQAMLRDVRKKKDVEIIPGVIMVGFRQDVYMRVIVLSSNANQSTKIRCICVDTNAVYSFGRHELYNLPGEYSPKIVPTNVFLARIRGTHYVYQDKYDEVINELFNSNCDEGSIPFLTCAIYGCAPVSYAEYKALHVP</sequence>
<gene>
    <name evidence="2" type="ORF">DICVIV_05789</name>
</gene>
<evidence type="ECO:0008006" key="4">
    <source>
        <dbReference type="Google" id="ProtNLM"/>
    </source>
</evidence>
<keyword evidence="3" id="KW-1185">Reference proteome</keyword>
<dbReference type="Proteomes" id="UP000053766">
    <property type="component" value="Unassembled WGS sequence"/>
</dbReference>
<evidence type="ECO:0000313" key="2">
    <source>
        <dbReference type="EMBL" id="KJH48135.1"/>
    </source>
</evidence>
<evidence type="ECO:0000313" key="3">
    <source>
        <dbReference type="Proteomes" id="UP000053766"/>
    </source>
</evidence>
<reference evidence="2 3" key="1">
    <citation type="submission" date="2013-11" db="EMBL/GenBank/DDBJ databases">
        <title>Draft genome of the bovine lungworm Dictyocaulus viviparus.</title>
        <authorList>
            <person name="Mitreva M."/>
        </authorList>
    </citation>
    <scope>NUCLEOTIDE SEQUENCE [LARGE SCALE GENOMIC DNA]</scope>
    <source>
        <strain evidence="2 3">HannoverDv2000</strain>
    </source>
</reference>
<dbReference type="OrthoDB" id="5872245at2759"/>
<evidence type="ECO:0000256" key="1">
    <source>
        <dbReference type="SAM" id="MobiDB-lite"/>
    </source>
</evidence>
<organism evidence="2 3">
    <name type="scientific">Dictyocaulus viviparus</name>
    <name type="common">Bovine lungworm</name>
    <dbReference type="NCBI Taxonomy" id="29172"/>
    <lineage>
        <taxon>Eukaryota</taxon>
        <taxon>Metazoa</taxon>
        <taxon>Ecdysozoa</taxon>
        <taxon>Nematoda</taxon>
        <taxon>Chromadorea</taxon>
        <taxon>Rhabditida</taxon>
        <taxon>Rhabditina</taxon>
        <taxon>Rhabditomorpha</taxon>
        <taxon>Strongyloidea</taxon>
        <taxon>Metastrongylidae</taxon>
        <taxon>Dictyocaulus</taxon>
    </lineage>
</organism>
<feature type="region of interest" description="Disordered" evidence="1">
    <location>
        <begin position="82"/>
        <end position="101"/>
    </location>
</feature>
<protein>
    <recommendedName>
        <fullName evidence="4">Tudor domain-containing protein</fullName>
    </recommendedName>
</protein>